<sequence length="40" mass="4629">MQEMSERARALDRMTSAQQSRCSARAPRRVYPLKRCSLTS</sequence>
<organism evidence="2 3">
    <name type="scientific">Thermomicrobium roseum (strain ATCC 27502 / DSM 5159 / P-2)</name>
    <dbReference type="NCBI Taxonomy" id="309801"/>
    <lineage>
        <taxon>Bacteria</taxon>
        <taxon>Pseudomonadati</taxon>
        <taxon>Thermomicrobiota</taxon>
        <taxon>Thermomicrobia</taxon>
        <taxon>Thermomicrobiales</taxon>
        <taxon>Thermomicrobiaceae</taxon>
        <taxon>Thermomicrobium</taxon>
    </lineage>
</organism>
<evidence type="ECO:0000313" key="3">
    <source>
        <dbReference type="Proteomes" id="UP000000447"/>
    </source>
</evidence>
<protein>
    <submittedName>
        <fullName evidence="2">Uncharacterized protein</fullName>
    </submittedName>
</protein>
<reference evidence="2 3" key="1">
    <citation type="journal article" date="2009" name="PLoS ONE">
        <title>Complete genome sequence of the aerobic CO-oxidizing thermophile Thermomicrobium roseum.</title>
        <authorList>
            <person name="Wu D."/>
            <person name="Raymond J."/>
            <person name="Wu M."/>
            <person name="Chatterji S."/>
            <person name="Ren Q."/>
            <person name="Graham J.E."/>
            <person name="Bryant D.A."/>
            <person name="Robb F."/>
            <person name="Colman A."/>
            <person name="Tallon L.J."/>
            <person name="Badger J.H."/>
            <person name="Madupu R."/>
            <person name="Ward N.L."/>
            <person name="Eisen J.A."/>
        </authorList>
    </citation>
    <scope>NUCLEOTIDE SEQUENCE [LARGE SCALE GENOMIC DNA]</scope>
    <source>
        <strain evidence="3">ATCC 27502 / DSM 5159 / P-2</strain>
    </source>
</reference>
<dbReference type="AlphaFoldDB" id="B9KY73"/>
<evidence type="ECO:0000313" key="2">
    <source>
        <dbReference type="EMBL" id="ACM04827.1"/>
    </source>
</evidence>
<dbReference type="HOGENOM" id="CLU_3297869_0_0_0"/>
<name>B9KY73_THERP</name>
<feature type="region of interest" description="Disordered" evidence="1">
    <location>
        <begin position="1"/>
        <end position="27"/>
    </location>
</feature>
<dbReference type="EMBL" id="CP001275">
    <property type="protein sequence ID" value="ACM04827.1"/>
    <property type="molecule type" value="Genomic_DNA"/>
</dbReference>
<feature type="compositionally biased region" description="Basic and acidic residues" evidence="1">
    <location>
        <begin position="1"/>
        <end position="12"/>
    </location>
</feature>
<dbReference type="KEGG" id="tro:trd_0415"/>
<accession>B9KY73</accession>
<proteinExistence type="predicted"/>
<evidence type="ECO:0000256" key="1">
    <source>
        <dbReference type="SAM" id="MobiDB-lite"/>
    </source>
</evidence>
<gene>
    <name evidence="2" type="ordered locus">trd_0415</name>
</gene>
<dbReference type="Proteomes" id="UP000000447">
    <property type="component" value="Chromosome"/>
</dbReference>
<keyword evidence="3" id="KW-1185">Reference proteome</keyword>
<dbReference type="STRING" id="309801.trd_0415"/>